<dbReference type="Proteomes" id="UP000070376">
    <property type="component" value="Unassembled WGS sequence"/>
</dbReference>
<evidence type="ECO:0000313" key="1">
    <source>
        <dbReference type="EMBL" id="KWZ84861.1"/>
    </source>
</evidence>
<evidence type="ECO:0000313" key="2">
    <source>
        <dbReference type="Proteomes" id="UP000070376"/>
    </source>
</evidence>
<gene>
    <name evidence="1" type="ORF">HMPREF3213_00692</name>
</gene>
<proteinExistence type="predicted"/>
<sequence>MGPPKYFESLKRPKSLGRKVNKNLIFPNTFTPKGVSKMLNRLGFSYSMATYTLIKLIWTKKEFKEATFPELKKELENGLIDHLLLTAVDTFRLNNTSPNRFFPWSAWRCYP</sequence>
<organism evidence="1 2">
    <name type="scientific">Heyndrickxia coagulans</name>
    <name type="common">Weizmannia coagulans</name>
    <dbReference type="NCBI Taxonomy" id="1398"/>
    <lineage>
        <taxon>Bacteria</taxon>
        <taxon>Bacillati</taxon>
        <taxon>Bacillota</taxon>
        <taxon>Bacilli</taxon>
        <taxon>Bacillales</taxon>
        <taxon>Bacillaceae</taxon>
        <taxon>Heyndrickxia</taxon>
    </lineage>
</organism>
<protein>
    <submittedName>
        <fullName evidence="1">Uncharacterized protein</fullName>
    </submittedName>
</protein>
<accession>A0A133KZ07</accession>
<dbReference type="PATRIC" id="fig|1398.22.peg.692"/>
<dbReference type="AlphaFoldDB" id="A0A133KZ07"/>
<name>A0A133KZ07_HEYCO</name>
<reference evidence="2" key="1">
    <citation type="submission" date="2016-01" db="EMBL/GenBank/DDBJ databases">
        <authorList>
            <person name="Mitreva M."/>
            <person name="Pepin K.H."/>
            <person name="Mihindukulasuriya K.A."/>
            <person name="Fulton R."/>
            <person name="Fronick C."/>
            <person name="O'Laughlin M."/>
            <person name="Miner T."/>
            <person name="Herter B."/>
            <person name="Rosa B.A."/>
            <person name="Cordes M."/>
            <person name="Tomlinson C."/>
            <person name="Wollam A."/>
            <person name="Palsikar V.B."/>
            <person name="Mardis E.R."/>
            <person name="Wilson R.K."/>
        </authorList>
    </citation>
    <scope>NUCLEOTIDE SEQUENCE [LARGE SCALE GENOMIC DNA]</scope>
    <source>
        <strain evidence="2">GED7749B</strain>
    </source>
</reference>
<dbReference type="EMBL" id="LRPN01000025">
    <property type="protein sequence ID" value="KWZ84861.1"/>
    <property type="molecule type" value="Genomic_DNA"/>
</dbReference>
<comment type="caution">
    <text evidence="1">The sequence shown here is derived from an EMBL/GenBank/DDBJ whole genome shotgun (WGS) entry which is preliminary data.</text>
</comment>